<dbReference type="OrthoDB" id="598235at2759"/>
<dbReference type="Pfam" id="PF00931">
    <property type="entry name" value="NB-ARC"/>
    <property type="match status" value="1"/>
</dbReference>
<dbReference type="GO" id="GO:0043531">
    <property type="term" value="F:ADP binding"/>
    <property type="evidence" value="ECO:0007669"/>
    <property type="project" value="InterPro"/>
</dbReference>
<evidence type="ECO:0000313" key="8">
    <source>
        <dbReference type="EMBL" id="OIW13308.1"/>
    </source>
</evidence>
<keyword evidence="2" id="KW-0547">Nucleotide-binding</keyword>
<dbReference type="InterPro" id="IPR042197">
    <property type="entry name" value="Apaf_helical"/>
</dbReference>
<keyword evidence="1" id="KW-0677">Repeat</keyword>
<dbReference type="InterPro" id="IPR002182">
    <property type="entry name" value="NB-ARC"/>
</dbReference>
<dbReference type="Gene3D" id="1.10.8.430">
    <property type="entry name" value="Helical domain of apoptotic protease-activating factors"/>
    <property type="match status" value="1"/>
</dbReference>
<accession>A0A4P1RLD0</accession>
<dbReference type="GO" id="GO:0098542">
    <property type="term" value="P:defense response to other organism"/>
    <property type="evidence" value="ECO:0007669"/>
    <property type="project" value="TreeGrafter"/>
</dbReference>
<evidence type="ECO:0000259" key="5">
    <source>
        <dbReference type="Pfam" id="PF18052"/>
    </source>
</evidence>
<organism evidence="8 9">
    <name type="scientific">Lupinus angustifolius</name>
    <name type="common">Narrow-leaved blue lupine</name>
    <dbReference type="NCBI Taxonomy" id="3871"/>
    <lineage>
        <taxon>Eukaryota</taxon>
        <taxon>Viridiplantae</taxon>
        <taxon>Streptophyta</taxon>
        <taxon>Embryophyta</taxon>
        <taxon>Tracheophyta</taxon>
        <taxon>Spermatophyta</taxon>
        <taxon>Magnoliopsida</taxon>
        <taxon>eudicotyledons</taxon>
        <taxon>Gunneridae</taxon>
        <taxon>Pentapetalae</taxon>
        <taxon>rosids</taxon>
        <taxon>fabids</taxon>
        <taxon>Fabales</taxon>
        <taxon>Fabaceae</taxon>
        <taxon>Papilionoideae</taxon>
        <taxon>50 kb inversion clade</taxon>
        <taxon>genistoids sensu lato</taxon>
        <taxon>core genistoids</taxon>
        <taxon>Genisteae</taxon>
        <taxon>Lupinus</taxon>
    </lineage>
</organism>
<dbReference type="InterPro" id="IPR058922">
    <property type="entry name" value="WHD_DRP"/>
</dbReference>
<proteinExistence type="predicted"/>
<name>A0A4P1RLD0_LUPAN</name>
<evidence type="ECO:0000313" key="9">
    <source>
        <dbReference type="Proteomes" id="UP000188354"/>
    </source>
</evidence>
<dbReference type="Pfam" id="PF18052">
    <property type="entry name" value="Rx_N"/>
    <property type="match status" value="1"/>
</dbReference>
<evidence type="ECO:0000256" key="2">
    <source>
        <dbReference type="ARBA" id="ARBA00022741"/>
    </source>
</evidence>
<dbReference type="InterPro" id="IPR038005">
    <property type="entry name" value="RX-like_CC"/>
</dbReference>
<dbReference type="KEGG" id="lang:109344643"/>
<dbReference type="SUPFAM" id="SSF52540">
    <property type="entry name" value="P-loop containing nucleoside triphosphate hydrolases"/>
    <property type="match status" value="1"/>
</dbReference>
<dbReference type="FunFam" id="1.10.10.10:FF:000322">
    <property type="entry name" value="Probable disease resistance protein At1g63360"/>
    <property type="match status" value="1"/>
</dbReference>
<dbReference type="STRING" id="3871.A0A4P1RLD0"/>
<dbReference type="EMBL" id="CM007364">
    <property type="protein sequence ID" value="OIW13308.1"/>
    <property type="molecule type" value="Genomic_DNA"/>
</dbReference>
<dbReference type="Gene3D" id="1.10.10.10">
    <property type="entry name" value="Winged helix-like DNA-binding domain superfamily/Winged helix DNA-binding domain"/>
    <property type="match status" value="1"/>
</dbReference>
<dbReference type="InterPro" id="IPR041118">
    <property type="entry name" value="Rx_N"/>
</dbReference>
<evidence type="ECO:0000259" key="6">
    <source>
        <dbReference type="Pfam" id="PF23559"/>
    </source>
</evidence>
<dbReference type="AlphaFoldDB" id="A0A4P1RLD0"/>
<dbReference type="PANTHER" id="PTHR23155">
    <property type="entry name" value="DISEASE RESISTANCE PROTEIN RP"/>
    <property type="match status" value="1"/>
</dbReference>
<dbReference type="Gene3D" id="3.40.50.300">
    <property type="entry name" value="P-loop containing nucleotide triphosphate hydrolases"/>
    <property type="match status" value="1"/>
</dbReference>
<reference evidence="8 9" key="1">
    <citation type="journal article" date="2017" name="Plant Biotechnol. J.">
        <title>A comprehensive draft genome sequence for lupin (Lupinus angustifolius), an emerging health food: insights into plant-microbe interactions and legume evolution.</title>
        <authorList>
            <person name="Hane J.K."/>
            <person name="Ming Y."/>
            <person name="Kamphuis L.G."/>
            <person name="Nelson M.N."/>
            <person name="Garg G."/>
            <person name="Atkins C.A."/>
            <person name="Bayer P.E."/>
            <person name="Bravo A."/>
            <person name="Bringans S."/>
            <person name="Cannon S."/>
            <person name="Edwards D."/>
            <person name="Foley R."/>
            <person name="Gao L.L."/>
            <person name="Harrison M.J."/>
            <person name="Huang W."/>
            <person name="Hurgobin B."/>
            <person name="Li S."/>
            <person name="Liu C.W."/>
            <person name="McGrath A."/>
            <person name="Morahan G."/>
            <person name="Murray J."/>
            <person name="Weller J."/>
            <person name="Jian J."/>
            <person name="Singh K.B."/>
        </authorList>
    </citation>
    <scope>NUCLEOTIDE SEQUENCE [LARGE SCALE GENOMIC DNA]</scope>
    <source>
        <strain evidence="9">cv. Tanjil</strain>
        <tissue evidence="8">Whole plant</tissue>
    </source>
</reference>
<sequence length="970" mass="111823">MAETAVLFVIDQVYKLLLEEFTFLARIHKEFAHIKDELESIGAFLKDADTRAIGDGDTSEGIKVWVKQLREVSFRIEDVIDEYIYLAQRVHHPGCIASFRKIGHLVKSLKARHRIMSEIEDINLSIRGIKERSERYNFQSLHEQGGSTGTKVDKWHDHRLSSIFIEESEVVGFESPRDELVGWLLEGAAERTAISVVGMGGLGKTTLAKLVFDSQNVTGHFDCCAFIIVSQSYTIRGLLIEMIEQFCKETLEPLPQNMHKMDEKTLITEVRQYLQQKRYLVFFDDVWKLDFSDEIELAMPNNNKGSRIIITTRMMHVAEFFKKAFPVRVQSLQLLPPNKAWELFCKKTFRYEIDQNCPLELMDMSNEIVQKCKGLPLAIVAIGGLLSTKAKTMIEWKKLTRNLSLELECNAHLTNLTKILSLSFDDLPYYLKACMLYFGVYPENNSISTGRLTRQWIAEGFVKNEGKRTLEEVAKEYLTELIHRSLVQVSKLGCDGKIKRCQVHGLLREVIMRKMKDLSFCHFVHEDDQPIEVGLARRLSIATSSKDVLSCAVHLSIRAVHIFEKGELPEDFMTKIFAKFKHLKVLDFEDSSLNYVPDNLGNFLHLRYLNLRNTKVQALPKSIGNLHNLETLDLRQTIVHQLPSEIKKLTKLRHLSAYYRNYETDYCAIRTTKGVVVKNGIEFLTSLQNLYFVEADHGELDLIEKLKKLRQLRRLGLRRVRREFGNALCASIVEMKELESLNITAVSEDEIIDLNFISSPPQLRWLNLKARLQKLPDWIPKLQYLVNLRLCLSMLEDDPLKSLKNLPNLLRLSLCDNAYNGEILHFEERGFPKLKKLLLAHLNRVHSIIIDNEALLDLEYLSVERISTLKKVPFGIKHLTKLKNINFSDMPTEFVESIDPNKGKFYCTINHVPLVFIRHKVGPKIDDYDTLTIHSSSKVSNIKVPFFSNHIMLLLSMHRTSNAYNGVMHY</sequence>
<evidence type="ECO:0000256" key="1">
    <source>
        <dbReference type="ARBA" id="ARBA00022737"/>
    </source>
</evidence>
<dbReference type="CDD" id="cd14798">
    <property type="entry name" value="RX-CC_like"/>
    <property type="match status" value="1"/>
</dbReference>
<feature type="domain" description="Disease resistance N-terminal" evidence="5">
    <location>
        <begin position="5"/>
        <end position="92"/>
    </location>
</feature>
<dbReference type="Gene3D" id="3.80.10.10">
    <property type="entry name" value="Ribonuclease Inhibitor"/>
    <property type="match status" value="1"/>
</dbReference>
<evidence type="ECO:0000256" key="3">
    <source>
        <dbReference type="ARBA" id="ARBA00022821"/>
    </source>
</evidence>
<evidence type="ECO:0000259" key="7">
    <source>
        <dbReference type="Pfam" id="PF23598"/>
    </source>
</evidence>
<dbReference type="FunFam" id="3.40.50.300:FF:001091">
    <property type="entry name" value="Probable disease resistance protein At1g61300"/>
    <property type="match status" value="1"/>
</dbReference>
<dbReference type="Pfam" id="PF23598">
    <property type="entry name" value="LRR_14"/>
    <property type="match status" value="1"/>
</dbReference>
<dbReference type="PANTHER" id="PTHR23155:SF1052">
    <property type="entry name" value="DISEASE RESISTANCE PROTEIN RPM1"/>
    <property type="match status" value="1"/>
</dbReference>
<dbReference type="InterPro" id="IPR036388">
    <property type="entry name" value="WH-like_DNA-bd_sf"/>
</dbReference>
<feature type="domain" description="Disease resistance protein winged helix" evidence="6">
    <location>
        <begin position="440"/>
        <end position="511"/>
    </location>
</feature>
<dbReference type="PRINTS" id="PR00364">
    <property type="entry name" value="DISEASERSIST"/>
</dbReference>
<dbReference type="SUPFAM" id="SSF52058">
    <property type="entry name" value="L domain-like"/>
    <property type="match status" value="1"/>
</dbReference>
<dbReference type="InterPro" id="IPR055414">
    <property type="entry name" value="LRR_R13L4/SHOC2-like"/>
</dbReference>
<evidence type="ECO:0008006" key="10">
    <source>
        <dbReference type="Google" id="ProtNLM"/>
    </source>
</evidence>
<dbReference type="Gramene" id="OIW13308">
    <property type="protein sequence ID" value="OIW13308"/>
    <property type="gene ID" value="TanjilG_02828"/>
</dbReference>
<dbReference type="Gene3D" id="1.20.5.4130">
    <property type="match status" value="1"/>
</dbReference>
<feature type="domain" description="Disease resistance R13L4/SHOC-2-like LRR" evidence="7">
    <location>
        <begin position="575"/>
        <end position="887"/>
    </location>
</feature>
<dbReference type="Proteomes" id="UP000188354">
    <property type="component" value="Chromosome LG04"/>
</dbReference>
<dbReference type="InterPro" id="IPR027417">
    <property type="entry name" value="P-loop_NTPase"/>
</dbReference>
<gene>
    <name evidence="8" type="ORF">TanjilG_02828</name>
</gene>
<dbReference type="InterPro" id="IPR032675">
    <property type="entry name" value="LRR_dom_sf"/>
</dbReference>
<dbReference type="Pfam" id="PF23559">
    <property type="entry name" value="WHD_DRP"/>
    <property type="match status" value="1"/>
</dbReference>
<dbReference type="InterPro" id="IPR044974">
    <property type="entry name" value="Disease_R_plants"/>
</dbReference>
<keyword evidence="9" id="KW-1185">Reference proteome</keyword>
<feature type="domain" description="NB-ARC" evidence="4">
    <location>
        <begin position="175"/>
        <end position="351"/>
    </location>
</feature>
<keyword evidence="3" id="KW-0611">Plant defense</keyword>
<protein>
    <recommendedName>
        <fullName evidence="10">NBS-containing resistance-like protein</fullName>
    </recommendedName>
</protein>
<evidence type="ECO:0000259" key="4">
    <source>
        <dbReference type="Pfam" id="PF00931"/>
    </source>
</evidence>